<dbReference type="EMBL" id="GEDC01017510">
    <property type="protein sequence ID" value="JAS19788.1"/>
    <property type="molecule type" value="Transcribed_RNA"/>
</dbReference>
<evidence type="ECO:0000256" key="4">
    <source>
        <dbReference type="ARBA" id="ARBA00022448"/>
    </source>
</evidence>
<dbReference type="GO" id="GO:0044615">
    <property type="term" value="C:nuclear pore nuclear basket"/>
    <property type="evidence" value="ECO:0007669"/>
    <property type="project" value="TreeGrafter"/>
</dbReference>
<evidence type="ECO:0000256" key="6">
    <source>
        <dbReference type="ARBA" id="ARBA00022927"/>
    </source>
</evidence>
<dbReference type="EMBL" id="GEDC01009714">
    <property type="protein sequence ID" value="JAS27584.1"/>
    <property type="molecule type" value="Transcribed_RNA"/>
</dbReference>
<dbReference type="PIRSF" id="PIRSF038119">
    <property type="entry name" value="Nucleoporin_NUP53"/>
    <property type="match status" value="1"/>
</dbReference>
<dbReference type="SUPFAM" id="SSF54928">
    <property type="entry name" value="RNA-binding domain, RBD"/>
    <property type="match status" value="1"/>
</dbReference>
<evidence type="ECO:0000256" key="10">
    <source>
        <dbReference type="ARBA" id="ARBA00029997"/>
    </source>
</evidence>
<keyword evidence="4 12" id="KW-0813">Transport</keyword>
<keyword evidence="7" id="KW-0811">Translocation</keyword>
<evidence type="ECO:0000256" key="13">
    <source>
        <dbReference type="SAM" id="MobiDB-lite"/>
    </source>
</evidence>
<accession>A0A1B6DPH9</accession>
<feature type="region of interest" description="Disordered" evidence="13">
    <location>
        <begin position="1"/>
        <end position="22"/>
    </location>
</feature>
<dbReference type="GO" id="GO:0003676">
    <property type="term" value="F:nucleic acid binding"/>
    <property type="evidence" value="ECO:0007669"/>
    <property type="project" value="InterPro"/>
</dbReference>
<dbReference type="InterPro" id="IPR012677">
    <property type="entry name" value="Nucleotide-bd_a/b_plait_sf"/>
</dbReference>
<evidence type="ECO:0000256" key="3">
    <source>
        <dbReference type="ARBA" id="ARBA00016439"/>
    </source>
</evidence>
<dbReference type="GO" id="GO:0005543">
    <property type="term" value="F:phospholipid binding"/>
    <property type="evidence" value="ECO:0007669"/>
    <property type="project" value="TreeGrafter"/>
</dbReference>
<evidence type="ECO:0000256" key="9">
    <source>
        <dbReference type="ARBA" id="ARBA00023242"/>
    </source>
</evidence>
<dbReference type="GO" id="GO:0017056">
    <property type="term" value="F:structural constituent of nuclear pore"/>
    <property type="evidence" value="ECO:0007669"/>
    <property type="project" value="InterPro"/>
</dbReference>
<dbReference type="AlphaFoldDB" id="A0A1B6DPH9"/>
<protein>
    <recommendedName>
        <fullName evidence="3">Nucleoporin NUP35</fullName>
    </recommendedName>
    <alternativeName>
        <fullName evidence="11">35 kDa nucleoporin</fullName>
    </alternativeName>
    <alternativeName>
        <fullName evidence="10">Nucleoporin NUP53</fullName>
    </alternativeName>
</protein>
<dbReference type="GO" id="GO:0006999">
    <property type="term" value="P:nuclear pore organization"/>
    <property type="evidence" value="ECO:0007669"/>
    <property type="project" value="TreeGrafter"/>
</dbReference>
<evidence type="ECO:0000256" key="8">
    <source>
        <dbReference type="ARBA" id="ARBA00023132"/>
    </source>
</evidence>
<dbReference type="InterPro" id="IPR017389">
    <property type="entry name" value="Nucleoporin_NUP53"/>
</dbReference>
<dbReference type="CDD" id="cd12441">
    <property type="entry name" value="RRM_Nup53_like"/>
    <property type="match status" value="1"/>
</dbReference>
<comment type="similarity">
    <text evidence="2">Belongs to the Nup35 family.</text>
</comment>
<evidence type="ECO:0000256" key="7">
    <source>
        <dbReference type="ARBA" id="ARBA00023010"/>
    </source>
</evidence>
<evidence type="ECO:0000256" key="12">
    <source>
        <dbReference type="PROSITE-ProRule" id="PRU00804"/>
    </source>
</evidence>
<gene>
    <name evidence="17" type="ORF">g.24079</name>
    <name evidence="15" type="ORF">g.24080</name>
    <name evidence="16" type="ORF">g.24081</name>
</gene>
<dbReference type="PROSITE" id="PS51472">
    <property type="entry name" value="RRM_NUP35"/>
    <property type="match status" value="1"/>
</dbReference>
<reference evidence="17" key="1">
    <citation type="submission" date="2015-12" db="EMBL/GenBank/DDBJ databases">
        <title>De novo transcriptome assembly of four potential Pierce s Disease insect vectors from Arizona vineyards.</title>
        <authorList>
            <person name="Tassone E.E."/>
        </authorList>
    </citation>
    <scope>NUCLEOTIDE SEQUENCE</scope>
</reference>
<keyword evidence="6" id="KW-0653">Protein transport</keyword>
<keyword evidence="5 12" id="KW-0509">mRNA transport</keyword>
<evidence type="ECO:0000256" key="2">
    <source>
        <dbReference type="ARBA" id="ARBA00009454"/>
    </source>
</evidence>
<evidence type="ECO:0000313" key="16">
    <source>
        <dbReference type="EMBL" id="JAS19788.1"/>
    </source>
</evidence>
<evidence type="ECO:0000313" key="17">
    <source>
        <dbReference type="EMBL" id="JAS27584.1"/>
    </source>
</evidence>
<dbReference type="FunFam" id="3.30.70.330:FF:000095">
    <property type="entry name" value="Putative Nucleoporin NUP53"/>
    <property type="match status" value="1"/>
</dbReference>
<dbReference type="GO" id="GO:0044613">
    <property type="term" value="C:nuclear pore central transport channel"/>
    <property type="evidence" value="ECO:0007669"/>
    <property type="project" value="TreeGrafter"/>
</dbReference>
<dbReference type="EMBL" id="GEDC01022405">
    <property type="protein sequence ID" value="JAS14893.1"/>
    <property type="molecule type" value="Transcribed_RNA"/>
</dbReference>
<evidence type="ECO:0000313" key="15">
    <source>
        <dbReference type="EMBL" id="JAS14893.1"/>
    </source>
</evidence>
<proteinExistence type="inferred from homology"/>
<dbReference type="InterPro" id="IPR035979">
    <property type="entry name" value="RBD_domain_sf"/>
</dbReference>
<dbReference type="Pfam" id="PF05172">
    <property type="entry name" value="RRM_Nup35"/>
    <property type="match status" value="1"/>
</dbReference>
<name>A0A1B6DPH9_9HEMI</name>
<dbReference type="PANTHER" id="PTHR21527">
    <property type="entry name" value="NUCLEOPORIN NUP35"/>
    <property type="match status" value="1"/>
</dbReference>
<dbReference type="GO" id="GO:0051028">
    <property type="term" value="P:mRNA transport"/>
    <property type="evidence" value="ECO:0007669"/>
    <property type="project" value="UniProtKB-UniRule"/>
</dbReference>
<dbReference type="Gene3D" id="3.30.70.330">
    <property type="match status" value="1"/>
</dbReference>
<organism evidence="17">
    <name type="scientific">Clastoptera arizonana</name>
    <name type="common">Arizona spittle bug</name>
    <dbReference type="NCBI Taxonomy" id="38151"/>
    <lineage>
        <taxon>Eukaryota</taxon>
        <taxon>Metazoa</taxon>
        <taxon>Ecdysozoa</taxon>
        <taxon>Arthropoda</taxon>
        <taxon>Hexapoda</taxon>
        <taxon>Insecta</taxon>
        <taxon>Pterygota</taxon>
        <taxon>Neoptera</taxon>
        <taxon>Paraneoptera</taxon>
        <taxon>Hemiptera</taxon>
        <taxon>Auchenorrhyncha</taxon>
        <taxon>Cercopoidea</taxon>
        <taxon>Clastopteridae</taxon>
        <taxon>Clastoptera</taxon>
    </lineage>
</organism>
<dbReference type="PANTHER" id="PTHR21527:SF6">
    <property type="entry name" value="NUCLEOPORIN NUP35"/>
    <property type="match status" value="1"/>
</dbReference>
<keyword evidence="9 12" id="KW-0539">Nucleus</keyword>
<sequence>MEPMALGSPVSPQPTSYSSPYLPGFLIGDSNSLSSGPGSPKKTPRQVHFATNVTNNSMTQKVSPAPEFMPRIQSISTRNEKTSIEKTRGPPTVGLFDTLETTIVRTPQHNISSSPVITSDDKFQKINWVTVFGFPPSTASSIIGHFSKLGHVIDQVYTEFGNWVHLCYSSKMEAKRALSYNGRIIAENIMIGVVPLRDQIVLDDVTNQVPLLSTPKSTKSLSYVTNTPSSPYSEALSLKPRSLIGSASGENEVLAAQNVPSKNTSIVSKTMDYFFGW</sequence>
<evidence type="ECO:0000256" key="11">
    <source>
        <dbReference type="ARBA" id="ARBA00030250"/>
    </source>
</evidence>
<dbReference type="GO" id="GO:0006607">
    <property type="term" value="P:NLS-bearing protein import into nucleus"/>
    <property type="evidence" value="ECO:0007669"/>
    <property type="project" value="TreeGrafter"/>
</dbReference>
<dbReference type="InterPro" id="IPR007846">
    <property type="entry name" value="RRM_NUP35_dom"/>
</dbReference>
<evidence type="ECO:0000259" key="14">
    <source>
        <dbReference type="PROSITE" id="PS51472"/>
    </source>
</evidence>
<evidence type="ECO:0000256" key="1">
    <source>
        <dbReference type="ARBA" id="ARBA00004567"/>
    </source>
</evidence>
<evidence type="ECO:0000256" key="5">
    <source>
        <dbReference type="ARBA" id="ARBA00022816"/>
    </source>
</evidence>
<feature type="domain" description="RRM Nup35-type" evidence="14">
    <location>
        <begin position="123"/>
        <end position="203"/>
    </location>
</feature>
<comment type="subcellular location">
    <subcellularLocation>
        <location evidence="1">Nucleus</location>
        <location evidence="1">Nuclear pore complex</location>
    </subcellularLocation>
</comment>
<dbReference type="GO" id="GO:0031965">
    <property type="term" value="C:nuclear membrane"/>
    <property type="evidence" value="ECO:0007669"/>
    <property type="project" value="InterPro"/>
</dbReference>
<keyword evidence="8 12" id="KW-0906">Nuclear pore complex</keyword>